<name>A0A0J9CBH4_9FIRM</name>
<dbReference type="AlphaFoldDB" id="A0A0J9CBH4"/>
<accession>A0A0J9CBH4</accession>
<evidence type="ECO:0000313" key="2">
    <source>
        <dbReference type="Proteomes" id="UP000037392"/>
    </source>
</evidence>
<dbReference type="EMBL" id="ADLK01000009">
    <property type="protein sequence ID" value="KMW22473.1"/>
    <property type="molecule type" value="Genomic_DNA"/>
</dbReference>
<organism evidence="1 2">
    <name type="scientific">[Clostridium] citroniae WAL-19142</name>
    <dbReference type="NCBI Taxonomy" id="742734"/>
    <lineage>
        <taxon>Bacteria</taxon>
        <taxon>Bacillati</taxon>
        <taxon>Bacillota</taxon>
        <taxon>Clostridia</taxon>
        <taxon>Lachnospirales</taxon>
        <taxon>Lachnospiraceae</taxon>
        <taxon>Enterocloster</taxon>
    </lineage>
</organism>
<comment type="caution">
    <text evidence="1">The sequence shown here is derived from an EMBL/GenBank/DDBJ whole genome shotgun (WGS) entry which is preliminary data.</text>
</comment>
<reference evidence="1 2" key="1">
    <citation type="submission" date="2011-04" db="EMBL/GenBank/DDBJ databases">
        <title>The Genome Sequence of Clostridium citroniae WAL-19142.</title>
        <authorList>
            <consortium name="The Broad Institute Genome Sequencing Platform"/>
            <person name="Earl A."/>
            <person name="Ward D."/>
            <person name="Feldgarden M."/>
            <person name="Gevers D."/>
            <person name="Warren Y.A."/>
            <person name="Tyrrell K.L."/>
            <person name="Citron D.M."/>
            <person name="Goldstein E.J."/>
            <person name="Daigneault M."/>
            <person name="Allen-Vercoe E."/>
            <person name="Young S.K."/>
            <person name="Zeng Q."/>
            <person name="Gargeya S."/>
            <person name="Fitzgerald M."/>
            <person name="Haas B."/>
            <person name="Abouelleil A."/>
            <person name="Alvarado L."/>
            <person name="Arachchi H.M."/>
            <person name="Berlin A."/>
            <person name="Brown A."/>
            <person name="Chapman S.B."/>
            <person name="Chen Z."/>
            <person name="Dunbar C."/>
            <person name="Freedman E."/>
            <person name="Gearin G."/>
            <person name="Gellesch M."/>
            <person name="Goldberg J."/>
            <person name="Griggs A."/>
            <person name="Gujja S."/>
            <person name="Heilman E.R."/>
            <person name="Heiman D."/>
            <person name="Howarth C."/>
            <person name="Larson L."/>
            <person name="Lui A."/>
            <person name="MacDonald P.J."/>
            <person name="Mehta T."/>
            <person name="Montmayeur A."/>
            <person name="Murphy C."/>
            <person name="Neiman D."/>
            <person name="Pearson M."/>
            <person name="Priest M."/>
            <person name="Roberts A."/>
            <person name="Saif S."/>
            <person name="Shea T."/>
            <person name="Shenoy N."/>
            <person name="Sisk P."/>
            <person name="Stolte C."/>
            <person name="Sykes S."/>
            <person name="White J."/>
            <person name="Yandava C."/>
            <person name="Wortman J."/>
            <person name="Nusbaum C."/>
            <person name="Birren B."/>
        </authorList>
    </citation>
    <scope>NUCLEOTIDE SEQUENCE [LARGE SCALE GENOMIC DNA]</scope>
    <source>
        <strain evidence="1 2">WAL-19142</strain>
    </source>
</reference>
<evidence type="ECO:0000313" key="1">
    <source>
        <dbReference type="EMBL" id="KMW22473.1"/>
    </source>
</evidence>
<dbReference type="PATRIC" id="fig|742734.4.peg.1449"/>
<protein>
    <submittedName>
        <fullName evidence="1">Uncharacterized protein</fullName>
    </submittedName>
</protein>
<dbReference type="Proteomes" id="UP000037392">
    <property type="component" value="Unassembled WGS sequence"/>
</dbReference>
<sequence>MLFFPKLQALFHLIPQMVQKEFYCQAEAAQPDQQEGSIPEKEEIHMKINVEVDGNTIVYELNDSRAARVA</sequence>
<gene>
    <name evidence="1" type="ORF">HMPREF9470_01352</name>
</gene>
<proteinExistence type="predicted"/>